<dbReference type="RefSeq" id="XP_075092455.1">
    <property type="nucleotide sequence ID" value="XM_075236354.1"/>
</dbReference>
<accession>A0AC58T5F5</accession>
<proteinExistence type="predicted"/>
<evidence type="ECO:0000313" key="2">
    <source>
        <dbReference type="RefSeq" id="XP_075092455.1"/>
    </source>
</evidence>
<protein>
    <submittedName>
        <fullName evidence="2">Uncharacterized protein LOC142172684</fullName>
    </submittedName>
</protein>
<evidence type="ECO:0000313" key="1">
    <source>
        <dbReference type="Proteomes" id="UP000790787"/>
    </source>
</evidence>
<keyword evidence="1" id="KW-1185">Reference proteome</keyword>
<gene>
    <name evidence="2" type="primary">LOC142172684</name>
</gene>
<organism evidence="1 2">
    <name type="scientific">Nicotiana tabacum</name>
    <name type="common">Common tobacco</name>
    <dbReference type="NCBI Taxonomy" id="4097"/>
    <lineage>
        <taxon>Eukaryota</taxon>
        <taxon>Viridiplantae</taxon>
        <taxon>Streptophyta</taxon>
        <taxon>Embryophyta</taxon>
        <taxon>Tracheophyta</taxon>
        <taxon>Spermatophyta</taxon>
        <taxon>Magnoliopsida</taxon>
        <taxon>eudicotyledons</taxon>
        <taxon>Gunneridae</taxon>
        <taxon>Pentapetalae</taxon>
        <taxon>asterids</taxon>
        <taxon>lamiids</taxon>
        <taxon>Solanales</taxon>
        <taxon>Solanaceae</taxon>
        <taxon>Nicotianoideae</taxon>
        <taxon>Nicotianeae</taxon>
        <taxon>Nicotiana</taxon>
    </lineage>
</organism>
<sequence>MSSSNPNPRRVPIVDNFPNAPSRSTRGGRLRNLGSSSLRSSSLLSPSSGPSSRIRVSLSHRSSSRGKESSEPLREPLVEEIVPAELSFYNNRESLRNQVSSLDRADIYPTQITEELLFYFTYCFFLNLPQPFFLSGFAIQGVTAEAVAASRISLERAQEIILGSSSKRKAIDDQDSEEEEDGGSLVTRPRTRRRIISDDEAEASPRRSIPLTESVEASVVIPDDVDDAPASAYDYVEQRFDRGFGSEILGPVSDEAPLASFSPPVPVTPTLPIMAAFIPPQAVFTTSIVPPSTIPPPPTHRAEVGSSSRSGAMRRVIIEVPTEGNLLRKSGQANVWLKPLIGPIVKAKLESHSSLTLMNDIVHASLKANLIGTEMMKRVTLSEQLVHDYQLEAYNWKEQYESLQIDMEYLEESKSTLEQQVRALTSKLVVEKASPSQADKEKARLETSFSEKLSKAIEDIRELKALLDAKEAYAGELVQNLTQAQEDLRVSSDKVCSLENSHASLQASYESALAKNEKLKNEIADWERDYEILEDKSVIEVSWAFLNSHSDTLVEDSQENFNLESE</sequence>
<name>A0AC58T5F5_TOBAC</name>
<reference evidence="1" key="1">
    <citation type="journal article" date="2014" name="Nat. Commun.">
        <title>The tobacco genome sequence and its comparison with those of tomato and potato.</title>
        <authorList>
            <person name="Sierro N."/>
            <person name="Battey J.N."/>
            <person name="Ouadi S."/>
            <person name="Bakaher N."/>
            <person name="Bovet L."/>
            <person name="Willig A."/>
            <person name="Goepfert S."/>
            <person name="Peitsch M.C."/>
            <person name="Ivanov N.V."/>
        </authorList>
    </citation>
    <scope>NUCLEOTIDE SEQUENCE [LARGE SCALE GENOMIC DNA]</scope>
</reference>
<dbReference type="Proteomes" id="UP000790787">
    <property type="component" value="Chromosome 18"/>
</dbReference>
<reference evidence="2" key="2">
    <citation type="submission" date="2025-08" db="UniProtKB">
        <authorList>
            <consortium name="RefSeq"/>
        </authorList>
    </citation>
    <scope>IDENTIFICATION</scope>
    <source>
        <tissue evidence="2">Leaf</tissue>
    </source>
</reference>